<dbReference type="RefSeq" id="WP_345230505.1">
    <property type="nucleotide sequence ID" value="NZ_BAABIQ010000005.1"/>
</dbReference>
<name>A0ABP9AM11_9SPHI</name>
<feature type="signal peptide" evidence="1">
    <location>
        <begin position="1"/>
        <end position="22"/>
    </location>
</feature>
<evidence type="ECO:0000256" key="1">
    <source>
        <dbReference type="SAM" id="SignalP"/>
    </source>
</evidence>
<dbReference type="Proteomes" id="UP001501411">
    <property type="component" value="Unassembled WGS sequence"/>
</dbReference>
<gene>
    <name evidence="2" type="ORF">GCM10023231_08790</name>
</gene>
<sequence length="380" mass="43730">MNRIDPSILLILSLCLASPVLAQTDSVQTDTLKSTYFEPLEDGRTQFYFDEHYFLVDRDCQYKTIERVGKYNVSLKNFDGPFTDYNNDGQVILTGNYTGGKKNGLFTAYFANGRTKWIIHFKDDLPVDTSKYNYPDGLPLLEIRYTDSAAYVQNFWDTHRRQRIKDGDGKFEFAVKAEGYNAYGYTYTKYQGNVKAGKPDGVWNIFLLYDNREQDFAGYERFEKGKFKAGYDELEGVPYQGNSKLQIGPSLFFPQAEEMVSKHCTIDENQDFSLFMVKKLEKAFALFDVRDLIPQPTELEITAHVDKSGTLQQLELVKGLPSEEADKIIRNTLRNINYWIPSYGDGDYIDDVLQLKADVIADENGRLKCYNLMIEREKGI</sequence>
<dbReference type="EMBL" id="BAABIQ010000005">
    <property type="protein sequence ID" value="GAA4783387.1"/>
    <property type="molecule type" value="Genomic_DNA"/>
</dbReference>
<proteinExistence type="predicted"/>
<dbReference type="SUPFAM" id="SSF82185">
    <property type="entry name" value="Histone H3 K4-specific methyltransferase SET7/9 N-terminal domain"/>
    <property type="match status" value="1"/>
</dbReference>
<keyword evidence="1" id="KW-0732">Signal</keyword>
<evidence type="ECO:0000313" key="2">
    <source>
        <dbReference type="EMBL" id="GAA4783387.1"/>
    </source>
</evidence>
<evidence type="ECO:0008006" key="4">
    <source>
        <dbReference type="Google" id="ProtNLM"/>
    </source>
</evidence>
<keyword evidence="3" id="KW-1185">Reference proteome</keyword>
<evidence type="ECO:0000313" key="3">
    <source>
        <dbReference type="Proteomes" id="UP001501411"/>
    </source>
</evidence>
<protein>
    <recommendedName>
        <fullName evidence="4">MORN repeat variant</fullName>
    </recommendedName>
</protein>
<reference evidence="3" key="1">
    <citation type="journal article" date="2019" name="Int. J. Syst. Evol. Microbiol.">
        <title>The Global Catalogue of Microorganisms (GCM) 10K type strain sequencing project: providing services to taxonomists for standard genome sequencing and annotation.</title>
        <authorList>
            <consortium name="The Broad Institute Genomics Platform"/>
            <consortium name="The Broad Institute Genome Sequencing Center for Infectious Disease"/>
            <person name="Wu L."/>
            <person name="Ma J."/>
        </authorList>
    </citation>
    <scope>NUCLEOTIDE SEQUENCE [LARGE SCALE GENOMIC DNA]</scope>
    <source>
        <strain evidence="3">JCM 18200</strain>
    </source>
</reference>
<dbReference type="Gene3D" id="2.20.110.10">
    <property type="entry name" value="Histone H3 K4-specific methyltransferase SET7/9 N-terminal domain"/>
    <property type="match status" value="1"/>
</dbReference>
<comment type="caution">
    <text evidence="2">The sequence shown here is derived from an EMBL/GenBank/DDBJ whole genome shotgun (WGS) entry which is preliminary data.</text>
</comment>
<accession>A0ABP9AM11</accession>
<feature type="chain" id="PRO_5046574637" description="MORN repeat variant" evidence="1">
    <location>
        <begin position="23"/>
        <end position="380"/>
    </location>
</feature>
<organism evidence="2 3">
    <name type="scientific">Olivibacter ginsenosidimutans</name>
    <dbReference type="NCBI Taxonomy" id="1176537"/>
    <lineage>
        <taxon>Bacteria</taxon>
        <taxon>Pseudomonadati</taxon>
        <taxon>Bacteroidota</taxon>
        <taxon>Sphingobacteriia</taxon>
        <taxon>Sphingobacteriales</taxon>
        <taxon>Sphingobacteriaceae</taxon>
        <taxon>Olivibacter</taxon>
    </lineage>
</organism>